<proteinExistence type="predicted"/>
<protein>
    <submittedName>
        <fullName evidence="3">Putative integral membrane protein</fullName>
    </submittedName>
</protein>
<feature type="transmembrane region" description="Helical" evidence="2">
    <location>
        <begin position="178"/>
        <end position="202"/>
    </location>
</feature>
<dbReference type="PANTHER" id="PTHR20992:SF9">
    <property type="entry name" value="AT15442P-RELATED"/>
    <property type="match status" value="1"/>
</dbReference>
<organism evidence="3 4">
    <name type="scientific">Sporomusa ovata</name>
    <dbReference type="NCBI Taxonomy" id="2378"/>
    <lineage>
        <taxon>Bacteria</taxon>
        <taxon>Bacillati</taxon>
        <taxon>Bacillota</taxon>
        <taxon>Negativicutes</taxon>
        <taxon>Selenomonadales</taxon>
        <taxon>Sporomusaceae</taxon>
        <taxon>Sporomusa</taxon>
    </lineage>
</organism>
<dbReference type="InterPro" id="IPR005240">
    <property type="entry name" value="DUF389"/>
</dbReference>
<sequence>MTQWPDKEGQKTIYNNVSGDASPDRYYFGMVILSCTVATYGLLSNSTAVVIGAMLIAPLMGPILGGALAVATNSNPLLKMSAKAEALGAVTAVVLAALLTLVLPSAELTPEVLARTTPTILDLVVALASGAAGTYAMCVKPQGATLPGVAIATALMPPLCVVGIGLAKQNFSVVSGAFLLFLANMIAINVAAIAMFELAGFSRDSCHDGTCKTGDAKKTTYRMLYPVVLLIVISIPLAFIMYKTYSHANIEKVIKTSLIESLEAIAPHSTLISTDYREQDNRYQVDAAFRTTKIIMPENIRQMENLLELRLGKPVGVSADVVLVQKVNDKTNIDTFQALLPKVKEKEIVEVVRSSTPEEVIDSVLQEKLALLPNSKLEDYTLEYRKGEGTYKVTVKISSASPVDDKLSKTIQNILEERLKRRVEVNIESKAIQNNPAAPQKSNGSLLYEEPK</sequence>
<feature type="transmembrane region" description="Helical" evidence="2">
    <location>
        <begin position="118"/>
        <end position="138"/>
    </location>
</feature>
<name>A0A0U1L1H3_9FIRM</name>
<evidence type="ECO:0000313" key="3">
    <source>
        <dbReference type="EMBL" id="CQR73527.1"/>
    </source>
</evidence>
<feature type="transmembrane region" description="Helical" evidence="2">
    <location>
        <begin position="49"/>
        <end position="72"/>
    </location>
</feature>
<feature type="transmembrane region" description="Helical" evidence="2">
    <location>
        <begin position="145"/>
        <end position="166"/>
    </location>
</feature>
<dbReference type="RefSeq" id="WP_021171493.1">
    <property type="nucleotide sequence ID" value="NZ_CTRP01000013.1"/>
</dbReference>
<dbReference type="Pfam" id="PF04087">
    <property type="entry name" value="DUF389"/>
    <property type="match status" value="1"/>
</dbReference>
<dbReference type="NCBIfam" id="TIGR00341">
    <property type="entry name" value="TIGR00341 family protein"/>
    <property type="match status" value="1"/>
</dbReference>
<keyword evidence="2" id="KW-0812">Transmembrane</keyword>
<dbReference type="PANTHER" id="PTHR20992">
    <property type="entry name" value="AT15442P-RELATED"/>
    <property type="match status" value="1"/>
</dbReference>
<keyword evidence="2" id="KW-0472">Membrane</keyword>
<keyword evidence="4" id="KW-1185">Reference proteome</keyword>
<feature type="region of interest" description="Disordered" evidence="1">
    <location>
        <begin position="430"/>
        <end position="452"/>
    </location>
</feature>
<dbReference type="Proteomes" id="UP000049855">
    <property type="component" value="Unassembled WGS sequence"/>
</dbReference>
<dbReference type="AlphaFoldDB" id="A0A0U1L1H3"/>
<dbReference type="EMBL" id="CTRP01000013">
    <property type="protein sequence ID" value="CQR73527.1"/>
    <property type="molecule type" value="Genomic_DNA"/>
</dbReference>
<feature type="transmembrane region" description="Helical" evidence="2">
    <location>
        <begin position="223"/>
        <end position="242"/>
    </location>
</feature>
<keyword evidence="2" id="KW-1133">Transmembrane helix</keyword>
<accession>A0A0U1L1H3</accession>
<reference evidence="4" key="1">
    <citation type="submission" date="2015-03" db="EMBL/GenBank/DDBJ databases">
        <authorList>
            <person name="Nijsse Bart"/>
        </authorList>
    </citation>
    <scope>NUCLEOTIDE SEQUENCE [LARGE SCALE GENOMIC DNA]</scope>
</reference>
<feature type="compositionally biased region" description="Polar residues" evidence="1">
    <location>
        <begin position="431"/>
        <end position="445"/>
    </location>
</feature>
<evidence type="ECO:0000256" key="1">
    <source>
        <dbReference type="SAM" id="MobiDB-lite"/>
    </source>
</evidence>
<feature type="transmembrane region" description="Helical" evidence="2">
    <location>
        <begin position="26"/>
        <end position="43"/>
    </location>
</feature>
<evidence type="ECO:0000256" key="2">
    <source>
        <dbReference type="SAM" id="Phobius"/>
    </source>
</evidence>
<feature type="transmembrane region" description="Helical" evidence="2">
    <location>
        <begin position="84"/>
        <end position="106"/>
    </location>
</feature>
<gene>
    <name evidence="3" type="ORF">SpAn4DRAFT_5188</name>
</gene>
<evidence type="ECO:0000313" key="4">
    <source>
        <dbReference type="Proteomes" id="UP000049855"/>
    </source>
</evidence>